<keyword evidence="1" id="KW-0812">Transmembrane</keyword>
<feature type="transmembrane region" description="Helical" evidence="1">
    <location>
        <begin position="153"/>
        <end position="174"/>
    </location>
</feature>
<reference evidence="2 3" key="1">
    <citation type="submission" date="2011-05" db="EMBL/GenBank/DDBJ databases">
        <title>Whole genome sequence of Microlunatus phosphovorus NM-1.</title>
        <authorList>
            <person name="Hosoyama A."/>
            <person name="Sasaki K."/>
            <person name="Harada T."/>
            <person name="Igarashi R."/>
            <person name="Kawakoshi A."/>
            <person name="Sasagawa M."/>
            <person name="Fukada J."/>
            <person name="Nakamura S."/>
            <person name="Katano Y."/>
            <person name="Hanada S."/>
            <person name="Kamagata Y."/>
            <person name="Nakamura N."/>
            <person name="Yamazaki S."/>
            <person name="Fujita N."/>
        </authorList>
    </citation>
    <scope>NUCLEOTIDE SEQUENCE [LARGE SCALE GENOMIC DNA]</scope>
    <source>
        <strain evidence="3">ATCC 700054 / DSM 10555 / JCM 9379 / NBRC 101784 / NCIMB 13414 / VKM Ac-1990 / NM-1</strain>
    </source>
</reference>
<name>F5XJL9_MICPN</name>
<proteinExistence type="predicted"/>
<keyword evidence="3" id="KW-1185">Reference proteome</keyword>
<dbReference type="HOGENOM" id="CLU_1308960_0_0_11"/>
<feature type="transmembrane region" description="Helical" evidence="1">
    <location>
        <begin position="40"/>
        <end position="60"/>
    </location>
</feature>
<dbReference type="EMBL" id="AP012204">
    <property type="protein sequence ID" value="BAK35919.1"/>
    <property type="molecule type" value="Genomic_DNA"/>
</dbReference>
<sequence length="210" mass="21745">MLLAPWGFAITNLCYALAIRGGGSDNTGAEAIALFGAHPSLVRVGLTAGMIGCILIIPAVSGLFRLAPHSRTVLIGGSLMIAGYVCYFGVLHADFRTLAMAEHSGDPALFASVIDAGQADLTTLWVFLLFVLGNLIGTSIVAVGLLRTRGVPRLAAIGILCWPPLHLIGLIFFGNEIPQVLGAVLQALGFLGCALTLARLESYSGATATA</sequence>
<protein>
    <recommendedName>
        <fullName evidence="4">DUF4386 domain-containing protein</fullName>
    </recommendedName>
</protein>
<keyword evidence="1" id="KW-0472">Membrane</keyword>
<feature type="transmembrane region" description="Helical" evidence="1">
    <location>
        <begin position="124"/>
        <end position="146"/>
    </location>
</feature>
<evidence type="ECO:0000256" key="1">
    <source>
        <dbReference type="SAM" id="Phobius"/>
    </source>
</evidence>
<dbReference type="eggNOG" id="ENOG50345H2">
    <property type="taxonomic scope" value="Bacteria"/>
</dbReference>
<dbReference type="KEGG" id="mph:MLP_29050"/>
<feature type="transmembrane region" description="Helical" evidence="1">
    <location>
        <begin position="180"/>
        <end position="198"/>
    </location>
</feature>
<gene>
    <name evidence="2" type="ordered locus">MLP_29050</name>
</gene>
<organism evidence="2 3">
    <name type="scientific">Microlunatus phosphovorus (strain ATCC 700054 / DSM 10555 / JCM 9379 / NBRC 101784 / NCIMB 13414 / VKM Ac-1990 / NM-1)</name>
    <dbReference type="NCBI Taxonomy" id="1032480"/>
    <lineage>
        <taxon>Bacteria</taxon>
        <taxon>Bacillati</taxon>
        <taxon>Actinomycetota</taxon>
        <taxon>Actinomycetes</taxon>
        <taxon>Propionibacteriales</taxon>
        <taxon>Propionibacteriaceae</taxon>
        <taxon>Microlunatus</taxon>
    </lineage>
</organism>
<accession>F5XJL9</accession>
<dbReference type="STRING" id="1032480.MLP_29050"/>
<dbReference type="AlphaFoldDB" id="F5XJL9"/>
<evidence type="ECO:0000313" key="3">
    <source>
        <dbReference type="Proteomes" id="UP000007947"/>
    </source>
</evidence>
<feature type="transmembrane region" description="Helical" evidence="1">
    <location>
        <begin position="72"/>
        <end position="90"/>
    </location>
</feature>
<keyword evidence="1" id="KW-1133">Transmembrane helix</keyword>
<dbReference type="Proteomes" id="UP000007947">
    <property type="component" value="Chromosome"/>
</dbReference>
<evidence type="ECO:0008006" key="4">
    <source>
        <dbReference type="Google" id="ProtNLM"/>
    </source>
</evidence>
<evidence type="ECO:0000313" key="2">
    <source>
        <dbReference type="EMBL" id="BAK35919.1"/>
    </source>
</evidence>